<evidence type="ECO:0000313" key="3">
    <source>
        <dbReference type="EMBL" id="KAA6416389.1"/>
    </source>
</evidence>
<name>A0A5M8Q5K7_9LECA</name>
<feature type="signal peptide" evidence="2">
    <location>
        <begin position="1"/>
        <end position="21"/>
    </location>
</feature>
<evidence type="ECO:0000313" key="4">
    <source>
        <dbReference type="Proteomes" id="UP000324767"/>
    </source>
</evidence>
<accession>A0A5M8Q5K7</accession>
<feature type="region of interest" description="Disordered" evidence="1">
    <location>
        <begin position="40"/>
        <end position="62"/>
    </location>
</feature>
<organism evidence="3 4">
    <name type="scientific">Lasallia pustulata</name>
    <dbReference type="NCBI Taxonomy" id="136370"/>
    <lineage>
        <taxon>Eukaryota</taxon>
        <taxon>Fungi</taxon>
        <taxon>Dikarya</taxon>
        <taxon>Ascomycota</taxon>
        <taxon>Pezizomycotina</taxon>
        <taxon>Lecanoromycetes</taxon>
        <taxon>OSLEUM clade</taxon>
        <taxon>Umbilicariomycetidae</taxon>
        <taxon>Umbilicariales</taxon>
        <taxon>Umbilicariaceae</taxon>
        <taxon>Lasallia</taxon>
    </lineage>
</organism>
<sequence length="186" mass="20424">MRLFQLPLLLALAHSIPLTLALALPDLPTSPLIPRSRQCTNNPSQAAGTVLQPRSRSHLQPRTPNLPIGSVVWCNPRLKTFLVIRAGWSVVNNFLPIDNLLYISITLGLTKVRSGGDRVIRAGEMDNQVSNMLLRIANVNNHQVTLGVFLNSMRLLKEFLDAKGGFQSVSFDIYDGENQVGTGSIT</sequence>
<evidence type="ECO:0000256" key="1">
    <source>
        <dbReference type="SAM" id="MobiDB-lite"/>
    </source>
</evidence>
<evidence type="ECO:0000256" key="2">
    <source>
        <dbReference type="SAM" id="SignalP"/>
    </source>
</evidence>
<dbReference type="Proteomes" id="UP000324767">
    <property type="component" value="Unassembled WGS sequence"/>
</dbReference>
<proteinExistence type="predicted"/>
<protein>
    <submittedName>
        <fullName evidence="3">Uncharacterized protein</fullName>
    </submittedName>
</protein>
<comment type="caution">
    <text evidence="3">The sequence shown here is derived from an EMBL/GenBank/DDBJ whole genome shotgun (WGS) entry which is preliminary data.</text>
</comment>
<dbReference type="EMBL" id="VXIT01000001">
    <property type="protein sequence ID" value="KAA6416389.1"/>
    <property type="molecule type" value="Genomic_DNA"/>
</dbReference>
<keyword evidence="2" id="KW-0732">Signal</keyword>
<feature type="chain" id="PRO_5024363685" evidence="2">
    <location>
        <begin position="22"/>
        <end position="186"/>
    </location>
</feature>
<dbReference type="AlphaFoldDB" id="A0A5M8Q5K7"/>
<dbReference type="OrthoDB" id="5367786at2759"/>
<reference evidence="3 4" key="1">
    <citation type="submission" date="2019-09" db="EMBL/GenBank/DDBJ databases">
        <title>The hologenome of the rock-dwelling lichen Lasallia pustulata.</title>
        <authorList>
            <person name="Greshake Tzovaras B."/>
            <person name="Segers F."/>
            <person name="Bicker A."/>
            <person name="Dal Grande F."/>
            <person name="Otte J."/>
            <person name="Hankeln T."/>
            <person name="Schmitt I."/>
            <person name="Ebersberger I."/>
        </authorList>
    </citation>
    <scope>NUCLEOTIDE SEQUENCE [LARGE SCALE GENOMIC DNA]</scope>
    <source>
        <strain evidence="3">A1-1</strain>
    </source>
</reference>
<gene>
    <name evidence="3" type="ORF">FRX48_01109</name>
</gene>